<feature type="region of interest" description="Disordered" evidence="1">
    <location>
        <begin position="60"/>
        <end position="80"/>
    </location>
</feature>
<protein>
    <submittedName>
        <fullName evidence="2">Uncharacterized protein</fullName>
    </submittedName>
</protein>
<keyword evidence="3" id="KW-1185">Reference proteome</keyword>
<organism evidence="2 3">
    <name type="scientific">Athelia psychrophila</name>
    <dbReference type="NCBI Taxonomy" id="1759441"/>
    <lineage>
        <taxon>Eukaryota</taxon>
        <taxon>Fungi</taxon>
        <taxon>Dikarya</taxon>
        <taxon>Basidiomycota</taxon>
        <taxon>Agaricomycotina</taxon>
        <taxon>Agaricomycetes</taxon>
        <taxon>Agaricomycetidae</taxon>
        <taxon>Atheliales</taxon>
        <taxon>Atheliaceae</taxon>
        <taxon>Athelia</taxon>
    </lineage>
</organism>
<evidence type="ECO:0000313" key="3">
    <source>
        <dbReference type="Proteomes" id="UP000076532"/>
    </source>
</evidence>
<evidence type="ECO:0000256" key="1">
    <source>
        <dbReference type="SAM" id="MobiDB-lite"/>
    </source>
</evidence>
<proteinExistence type="predicted"/>
<reference evidence="2 3" key="1">
    <citation type="journal article" date="2016" name="Mol. Biol. Evol.">
        <title>Comparative Genomics of Early-Diverging Mushroom-Forming Fungi Provides Insights into the Origins of Lignocellulose Decay Capabilities.</title>
        <authorList>
            <person name="Nagy L.G."/>
            <person name="Riley R."/>
            <person name="Tritt A."/>
            <person name="Adam C."/>
            <person name="Daum C."/>
            <person name="Floudas D."/>
            <person name="Sun H."/>
            <person name="Yadav J.S."/>
            <person name="Pangilinan J."/>
            <person name="Larsson K.H."/>
            <person name="Matsuura K."/>
            <person name="Barry K."/>
            <person name="Labutti K."/>
            <person name="Kuo R."/>
            <person name="Ohm R.A."/>
            <person name="Bhattacharya S.S."/>
            <person name="Shirouzu T."/>
            <person name="Yoshinaga Y."/>
            <person name="Martin F.M."/>
            <person name="Grigoriev I.V."/>
            <person name="Hibbett D.S."/>
        </authorList>
    </citation>
    <scope>NUCLEOTIDE SEQUENCE [LARGE SCALE GENOMIC DNA]</scope>
    <source>
        <strain evidence="2 3">CBS 109695</strain>
    </source>
</reference>
<accession>A0A165XEP9</accession>
<name>A0A165XEP9_9AGAM</name>
<evidence type="ECO:0000313" key="2">
    <source>
        <dbReference type="EMBL" id="KZP08473.1"/>
    </source>
</evidence>
<dbReference type="AlphaFoldDB" id="A0A165XEP9"/>
<dbReference type="EMBL" id="KV417720">
    <property type="protein sequence ID" value="KZP08473.1"/>
    <property type="molecule type" value="Genomic_DNA"/>
</dbReference>
<sequence length="116" mass="12293">MGGASQCGGETSSDYLEAIQSHFSHITNVPLSPGSRIHAPRSQSPYYHPAVVPFRTTSMLGKQHPASSPKPRTGGGRGHARSLRALSVPCVFLSFLRPRTTPLAVASPPPAILPQI</sequence>
<dbReference type="Proteomes" id="UP000076532">
    <property type="component" value="Unassembled WGS sequence"/>
</dbReference>
<gene>
    <name evidence="2" type="ORF">FIBSPDRAFT_261983</name>
</gene>